<comment type="caution">
    <text evidence="1">The sequence shown here is derived from an EMBL/GenBank/DDBJ whole genome shotgun (WGS) entry which is preliminary data.</text>
</comment>
<proteinExistence type="predicted"/>
<accession>A0A9N9H862</accession>
<organism evidence="1 2">
    <name type="scientific">Dentiscutata erythropus</name>
    <dbReference type="NCBI Taxonomy" id="1348616"/>
    <lineage>
        <taxon>Eukaryota</taxon>
        <taxon>Fungi</taxon>
        <taxon>Fungi incertae sedis</taxon>
        <taxon>Mucoromycota</taxon>
        <taxon>Glomeromycotina</taxon>
        <taxon>Glomeromycetes</taxon>
        <taxon>Diversisporales</taxon>
        <taxon>Gigasporaceae</taxon>
        <taxon>Dentiscutata</taxon>
    </lineage>
</organism>
<reference evidence="1" key="1">
    <citation type="submission" date="2021-06" db="EMBL/GenBank/DDBJ databases">
        <authorList>
            <person name="Kallberg Y."/>
            <person name="Tangrot J."/>
            <person name="Rosling A."/>
        </authorList>
    </citation>
    <scope>NUCLEOTIDE SEQUENCE</scope>
    <source>
        <strain evidence="1">MA453B</strain>
    </source>
</reference>
<gene>
    <name evidence="1" type="ORF">DERYTH_LOCUS10975</name>
</gene>
<evidence type="ECO:0000313" key="1">
    <source>
        <dbReference type="EMBL" id="CAG8666217.1"/>
    </source>
</evidence>
<dbReference type="EMBL" id="CAJVPY010006623">
    <property type="protein sequence ID" value="CAG8666217.1"/>
    <property type="molecule type" value="Genomic_DNA"/>
</dbReference>
<protein>
    <submittedName>
        <fullName evidence="1">20686_t:CDS:1</fullName>
    </submittedName>
</protein>
<name>A0A9N9H862_9GLOM</name>
<sequence length="84" mass="9734">MPRQKLTRPCAVKDCISSVKFFRNVTQDLKDKTDNIVNFVATQISENKKPRIFIDLGDIIETIEIISNNTPVDNTDYLEQKYIE</sequence>
<dbReference type="AlphaFoldDB" id="A0A9N9H862"/>
<evidence type="ECO:0000313" key="2">
    <source>
        <dbReference type="Proteomes" id="UP000789405"/>
    </source>
</evidence>
<dbReference type="Proteomes" id="UP000789405">
    <property type="component" value="Unassembled WGS sequence"/>
</dbReference>
<keyword evidence="2" id="KW-1185">Reference proteome</keyword>